<evidence type="ECO:0000313" key="3">
    <source>
        <dbReference type="EMBL" id="KAJ2849228.1"/>
    </source>
</evidence>
<keyword evidence="2" id="KW-0732">Signal</keyword>
<dbReference type="Proteomes" id="UP001139887">
    <property type="component" value="Unassembled WGS sequence"/>
</dbReference>
<reference evidence="3" key="1">
    <citation type="submission" date="2022-07" db="EMBL/GenBank/DDBJ databases">
        <title>Phylogenomic reconstructions and comparative analyses of Kickxellomycotina fungi.</title>
        <authorList>
            <person name="Reynolds N.K."/>
            <person name="Stajich J.E."/>
            <person name="Barry K."/>
            <person name="Grigoriev I.V."/>
            <person name="Crous P."/>
            <person name="Smith M.E."/>
        </authorList>
    </citation>
    <scope>NUCLEOTIDE SEQUENCE</scope>
    <source>
        <strain evidence="3">NRRL 1566</strain>
    </source>
</reference>
<evidence type="ECO:0000256" key="2">
    <source>
        <dbReference type="SAM" id="SignalP"/>
    </source>
</evidence>
<sequence length="229" mass="24212">MFYKLVVLSLASACAAVSTAADTTPAQRTGCALAEQVRLCVNHASMQRATCSGDDLDCQCTWASKATTCFAPCISDKEFSDGMHVAHGEQDTICSQAAKFGKIAKDKEKQKQDEKKGLKKAESSSISPKNINDLNSLHDGPTASSDESKHASNIPELRSGSVDKAHAPRANNNNGHSKNDSGKNLKNQKGSVGTKDKDLNMADSSGSSLKLHTAGWLLAFLGTISTLAI</sequence>
<feature type="compositionally biased region" description="Basic and acidic residues" evidence="1">
    <location>
        <begin position="105"/>
        <end position="122"/>
    </location>
</feature>
<keyword evidence="4" id="KW-1185">Reference proteome</keyword>
<proteinExistence type="predicted"/>
<comment type="caution">
    <text evidence="3">The sequence shown here is derived from an EMBL/GenBank/DDBJ whole genome shotgun (WGS) entry which is preliminary data.</text>
</comment>
<feature type="region of interest" description="Disordered" evidence="1">
    <location>
        <begin position="105"/>
        <end position="206"/>
    </location>
</feature>
<accession>A0A9W8I900</accession>
<organism evidence="3 4">
    <name type="scientific">Coemansia brasiliensis</name>
    <dbReference type="NCBI Taxonomy" id="2650707"/>
    <lineage>
        <taxon>Eukaryota</taxon>
        <taxon>Fungi</taxon>
        <taxon>Fungi incertae sedis</taxon>
        <taxon>Zoopagomycota</taxon>
        <taxon>Kickxellomycotina</taxon>
        <taxon>Kickxellomycetes</taxon>
        <taxon>Kickxellales</taxon>
        <taxon>Kickxellaceae</taxon>
        <taxon>Coemansia</taxon>
    </lineage>
</organism>
<protein>
    <submittedName>
        <fullName evidence="3">Uncharacterized protein</fullName>
    </submittedName>
</protein>
<feature type="signal peptide" evidence="2">
    <location>
        <begin position="1"/>
        <end position="21"/>
    </location>
</feature>
<gene>
    <name evidence="3" type="ORF">IWW36_002780</name>
</gene>
<evidence type="ECO:0000256" key="1">
    <source>
        <dbReference type="SAM" id="MobiDB-lite"/>
    </source>
</evidence>
<dbReference type="EMBL" id="JANBUW010000094">
    <property type="protein sequence ID" value="KAJ2849228.1"/>
    <property type="molecule type" value="Genomic_DNA"/>
</dbReference>
<evidence type="ECO:0000313" key="4">
    <source>
        <dbReference type="Proteomes" id="UP001139887"/>
    </source>
</evidence>
<dbReference type="OrthoDB" id="5592210at2759"/>
<name>A0A9W8I900_9FUNG</name>
<feature type="chain" id="PRO_5040963475" evidence="2">
    <location>
        <begin position="22"/>
        <end position="229"/>
    </location>
</feature>
<dbReference type="AlphaFoldDB" id="A0A9W8I900"/>
<feature type="compositionally biased region" description="Polar residues" evidence="1">
    <location>
        <begin position="123"/>
        <end position="135"/>
    </location>
</feature>